<organism evidence="2 3">
    <name type="scientific">Streptomyces broussonetiae</name>
    <dbReference type="NCBI Taxonomy" id="2686304"/>
    <lineage>
        <taxon>Bacteria</taxon>
        <taxon>Bacillati</taxon>
        <taxon>Actinomycetota</taxon>
        <taxon>Actinomycetes</taxon>
        <taxon>Kitasatosporales</taxon>
        <taxon>Streptomycetaceae</taxon>
        <taxon>Streptomyces</taxon>
    </lineage>
</organism>
<feature type="domain" description="Endoribonuclease L-PSP/chorismate mutase-like" evidence="1">
    <location>
        <begin position="5"/>
        <end position="150"/>
    </location>
</feature>
<dbReference type="EMBL" id="JAYMRP010000020">
    <property type="protein sequence ID" value="MFB8775410.1"/>
    <property type="molecule type" value="Genomic_DNA"/>
</dbReference>
<dbReference type="RefSeq" id="WP_376734028.1">
    <property type="nucleotide sequence ID" value="NZ_JAYMRP010000020.1"/>
</dbReference>
<protein>
    <submittedName>
        <fullName evidence="2">RidA family protein</fullName>
    </submittedName>
</protein>
<dbReference type="SUPFAM" id="SSF55298">
    <property type="entry name" value="YjgF-like"/>
    <property type="match status" value="1"/>
</dbReference>
<name>A0ABV5EF26_9ACTN</name>
<evidence type="ECO:0000313" key="2">
    <source>
        <dbReference type="EMBL" id="MFB8775410.1"/>
    </source>
</evidence>
<dbReference type="Pfam" id="PF14588">
    <property type="entry name" value="YjgF_endoribonc"/>
    <property type="match status" value="1"/>
</dbReference>
<dbReference type="PANTHER" id="PTHR43760">
    <property type="entry name" value="ENDORIBONUCLEASE-RELATED"/>
    <property type="match status" value="1"/>
</dbReference>
<dbReference type="CDD" id="cd02199">
    <property type="entry name" value="YjgF_YER057c_UK114_like_1"/>
    <property type="match status" value="1"/>
</dbReference>
<dbReference type="PANTHER" id="PTHR43760:SF1">
    <property type="entry name" value="ENDORIBONUCLEASE L-PSP_CHORISMATE MUTASE-LIKE DOMAIN-CONTAINING PROTEIN"/>
    <property type="match status" value="1"/>
</dbReference>
<sequence>MSAVESRLAELGLTLPDVVPPLAAYQPAVRSGPHVHTAGQLPMVDGKLPVTGKVGAEVTADEAKELARTCALNALAAVKSVVGDLDRVARVVKVVGFVASASDFTGQPGVLNGASELLADVLGDKGVHARSAVGVAVLPLDAPVEVEILVEVTEA</sequence>
<proteinExistence type="predicted"/>
<dbReference type="Proteomes" id="UP001585080">
    <property type="component" value="Unassembled WGS sequence"/>
</dbReference>
<evidence type="ECO:0000313" key="3">
    <source>
        <dbReference type="Proteomes" id="UP001585080"/>
    </source>
</evidence>
<accession>A0ABV5EF26</accession>
<evidence type="ECO:0000259" key="1">
    <source>
        <dbReference type="Pfam" id="PF14588"/>
    </source>
</evidence>
<dbReference type="InterPro" id="IPR035959">
    <property type="entry name" value="RutC-like_sf"/>
</dbReference>
<reference evidence="2 3" key="1">
    <citation type="submission" date="2024-01" db="EMBL/GenBank/DDBJ databases">
        <title>Genome mining of biosynthetic gene clusters to explore secondary metabolites of Streptomyces sp.</title>
        <authorList>
            <person name="Baig A."/>
            <person name="Ajitkumar Shintre N."/>
            <person name="Kumar H."/>
            <person name="Anbarasu A."/>
            <person name="Ramaiah S."/>
        </authorList>
    </citation>
    <scope>NUCLEOTIDE SEQUENCE [LARGE SCALE GENOMIC DNA]</scope>
    <source>
        <strain evidence="2 3">A57</strain>
    </source>
</reference>
<comment type="caution">
    <text evidence="2">The sequence shown here is derived from an EMBL/GenBank/DDBJ whole genome shotgun (WGS) entry which is preliminary data.</text>
</comment>
<keyword evidence="3" id="KW-1185">Reference proteome</keyword>
<dbReference type="Gene3D" id="3.30.1330.40">
    <property type="entry name" value="RutC-like"/>
    <property type="match status" value="1"/>
</dbReference>
<dbReference type="InterPro" id="IPR013813">
    <property type="entry name" value="Endoribo_LPSP/chorism_mut-like"/>
</dbReference>
<gene>
    <name evidence="2" type="ORF">VSS16_22160</name>
</gene>